<sequence length="315" mass="32772">MWLKVMILLAGLCLFPMKSHALSCTATVTTVAFGTVDPFASASTTSGTLRFTCTKGLTEVLNAATVCFNLYPTSSGAPVDARKMASGSNQLSYQLYTDAGRTNVWGNQGVSSNSVLKYSLGLLDLGVAHTIPFYAAVPAGQATTAPGSYLDAFTTTNTTITAKSDPLVTDSSCGTTVVGNMAFNVTASVNKQCKINATNNITLDSVPHTRTNITGNNFFTMTCTNTTPYTVGLSPSNGNSAGSGVMKSATSPDQVPYQLNSTVGVSGTPWGSLAPNTVAGTGTGQAVDRYVYVVVPSANYRPATYNDTVTINVTY</sequence>
<dbReference type="InterPro" id="IPR007893">
    <property type="entry name" value="Spore_coat_U/FanG"/>
</dbReference>
<feature type="domain" description="Spore coat protein U/FanG" evidence="2">
    <location>
        <begin position="23"/>
        <end position="156"/>
    </location>
</feature>
<dbReference type="InterPro" id="IPR053167">
    <property type="entry name" value="Spore_coat_component"/>
</dbReference>
<keyword evidence="4" id="KW-1185">Reference proteome</keyword>
<dbReference type="KEGG" id="kgn:GY169_00855"/>
<name>A0A6G9RF84_9ENTR</name>
<evidence type="ECO:0000259" key="2">
    <source>
        <dbReference type="Pfam" id="PF05229"/>
    </source>
</evidence>
<evidence type="ECO:0000313" key="4">
    <source>
        <dbReference type="Proteomes" id="UP000503580"/>
    </source>
</evidence>
<dbReference type="EMBL" id="CP050321">
    <property type="protein sequence ID" value="QIR25428.1"/>
    <property type="molecule type" value="Genomic_DNA"/>
</dbReference>
<dbReference type="SMART" id="SM00972">
    <property type="entry name" value="SCPU"/>
    <property type="match status" value="2"/>
</dbReference>
<keyword evidence="3" id="KW-0946">Virion</keyword>
<dbReference type="PANTHER" id="PTHR37089:SF1">
    <property type="entry name" value="MEMBRANE PROTEIN"/>
    <property type="match status" value="1"/>
</dbReference>
<keyword evidence="1" id="KW-0732">Signal</keyword>
<dbReference type="AlphaFoldDB" id="A0A6G9RF84"/>
<feature type="domain" description="Spore coat protein U/FanG" evidence="2">
    <location>
        <begin position="182"/>
        <end position="311"/>
    </location>
</feature>
<dbReference type="RefSeq" id="WP_167574779.1">
    <property type="nucleotide sequence ID" value="NZ_CP050321.1"/>
</dbReference>
<reference evidence="3 4" key="1">
    <citation type="submission" date="2020-02" db="EMBL/GenBank/DDBJ databases">
        <title>Whole genome PO2S7.</title>
        <authorList>
            <person name="Singha K.M."/>
        </authorList>
    </citation>
    <scope>NUCLEOTIDE SEQUENCE [LARGE SCALE GENOMIC DNA]</scope>
    <source>
        <strain evidence="3 4">PO2S7</strain>
    </source>
</reference>
<evidence type="ECO:0000256" key="1">
    <source>
        <dbReference type="SAM" id="SignalP"/>
    </source>
</evidence>
<dbReference type="Proteomes" id="UP000503580">
    <property type="component" value="Chromosome"/>
</dbReference>
<gene>
    <name evidence="3" type="ORF">GY169_00855</name>
</gene>
<evidence type="ECO:0000313" key="3">
    <source>
        <dbReference type="EMBL" id="QIR25428.1"/>
    </source>
</evidence>
<dbReference type="Pfam" id="PF05229">
    <property type="entry name" value="SCPU"/>
    <property type="match status" value="2"/>
</dbReference>
<proteinExistence type="predicted"/>
<organism evidence="3 4">
    <name type="scientific">Kluyvera genomosp. 3</name>
    <dbReference type="NCBI Taxonomy" id="2774055"/>
    <lineage>
        <taxon>Bacteria</taxon>
        <taxon>Pseudomonadati</taxon>
        <taxon>Pseudomonadota</taxon>
        <taxon>Gammaproteobacteria</taxon>
        <taxon>Enterobacterales</taxon>
        <taxon>Enterobacteriaceae</taxon>
        <taxon>Kluyvera</taxon>
    </lineage>
</organism>
<accession>A0A6G9RF84</accession>
<dbReference type="PANTHER" id="PTHR37089">
    <property type="entry name" value="PROTEIN U-RELATED"/>
    <property type="match status" value="1"/>
</dbReference>
<protein>
    <submittedName>
        <fullName evidence="3">Spore coat protein U domain-containing protein</fullName>
    </submittedName>
</protein>
<feature type="signal peptide" evidence="1">
    <location>
        <begin position="1"/>
        <end position="21"/>
    </location>
</feature>
<feature type="chain" id="PRO_5026011201" evidence="1">
    <location>
        <begin position="22"/>
        <end position="315"/>
    </location>
</feature>
<keyword evidence="3" id="KW-0167">Capsid protein</keyword>